<dbReference type="AlphaFoldDB" id="A0A915JVJ6"/>
<evidence type="ECO:0000313" key="1">
    <source>
        <dbReference type="Proteomes" id="UP000887565"/>
    </source>
</evidence>
<accession>A0A915JVJ6</accession>
<organism evidence="1 2">
    <name type="scientific">Romanomermis culicivorax</name>
    <name type="common">Nematode worm</name>
    <dbReference type="NCBI Taxonomy" id="13658"/>
    <lineage>
        <taxon>Eukaryota</taxon>
        <taxon>Metazoa</taxon>
        <taxon>Ecdysozoa</taxon>
        <taxon>Nematoda</taxon>
        <taxon>Enoplea</taxon>
        <taxon>Dorylaimia</taxon>
        <taxon>Mermithida</taxon>
        <taxon>Mermithoidea</taxon>
        <taxon>Mermithidae</taxon>
        <taxon>Romanomermis</taxon>
    </lineage>
</organism>
<evidence type="ECO:0000313" key="2">
    <source>
        <dbReference type="WBParaSite" id="nRc.2.0.1.t30103-RA"/>
    </source>
</evidence>
<reference evidence="2" key="1">
    <citation type="submission" date="2022-11" db="UniProtKB">
        <authorList>
            <consortium name="WormBaseParasite"/>
        </authorList>
    </citation>
    <scope>IDENTIFICATION</scope>
</reference>
<sequence length="75" mass="9030">MAASSCEERRKYQKFNKSALRAEILFSIIPQQFNLNCYGYFSSSLFLKRKNRHGENCEKHFDFFAKWRKGLREKT</sequence>
<keyword evidence="1" id="KW-1185">Reference proteome</keyword>
<dbReference type="WBParaSite" id="nRc.2.0.1.t30103-RA">
    <property type="protein sequence ID" value="nRc.2.0.1.t30103-RA"/>
    <property type="gene ID" value="nRc.2.0.1.g30103"/>
</dbReference>
<protein>
    <submittedName>
        <fullName evidence="2">Uncharacterized protein</fullName>
    </submittedName>
</protein>
<proteinExistence type="predicted"/>
<name>A0A915JVJ6_ROMCU</name>
<dbReference type="Proteomes" id="UP000887565">
    <property type="component" value="Unplaced"/>
</dbReference>